<evidence type="ECO:0000256" key="1">
    <source>
        <dbReference type="ARBA" id="ARBA00022729"/>
    </source>
</evidence>
<evidence type="ECO:0000256" key="2">
    <source>
        <dbReference type="ARBA" id="ARBA00022801"/>
    </source>
</evidence>
<dbReference type="SUPFAM" id="SSF110296">
    <property type="entry name" value="Oligoxyloglucan reducing end-specific cellobiohydrolase"/>
    <property type="match status" value="2"/>
</dbReference>
<dbReference type="CDD" id="cd15482">
    <property type="entry name" value="Sialidase_non-viral"/>
    <property type="match status" value="1"/>
</dbReference>
<name>A0A852ZP57_9ACTN</name>
<feature type="compositionally biased region" description="Pro residues" evidence="8">
    <location>
        <begin position="771"/>
        <end position="796"/>
    </location>
</feature>
<evidence type="ECO:0000256" key="4">
    <source>
        <dbReference type="ARBA" id="ARBA00023277"/>
    </source>
</evidence>
<dbReference type="FunFam" id="2.130.10.10:FF:000534">
    <property type="entry name" value="Xyloglucanase Xgh74A"/>
    <property type="match status" value="1"/>
</dbReference>
<dbReference type="PROSITE" id="PS51173">
    <property type="entry name" value="CBM2"/>
    <property type="match status" value="1"/>
</dbReference>
<evidence type="ECO:0000256" key="8">
    <source>
        <dbReference type="SAM" id="MobiDB-lite"/>
    </source>
</evidence>
<dbReference type="Proteomes" id="UP000567795">
    <property type="component" value="Unassembled WGS sequence"/>
</dbReference>
<dbReference type="GO" id="GO:0030245">
    <property type="term" value="P:cellulose catabolic process"/>
    <property type="evidence" value="ECO:0007669"/>
    <property type="project" value="UniProtKB-KW"/>
</dbReference>
<keyword evidence="5" id="KW-0326">Glycosidase</keyword>
<dbReference type="PANTHER" id="PTHR43739:SF2">
    <property type="entry name" value="OLIGOXYLOGLUCAN-REDUCING END-SPECIFIC XYLOGLUCANASE-RELATED"/>
    <property type="match status" value="1"/>
</dbReference>
<gene>
    <name evidence="11" type="ORF">FHU37_001126</name>
</gene>
<evidence type="ECO:0000256" key="7">
    <source>
        <dbReference type="ARBA" id="ARBA00037986"/>
    </source>
</evidence>
<organism evidence="11 12">
    <name type="scientific">Allostreptomyces psammosilenae</name>
    <dbReference type="NCBI Taxonomy" id="1892865"/>
    <lineage>
        <taxon>Bacteria</taxon>
        <taxon>Bacillati</taxon>
        <taxon>Actinomycetota</taxon>
        <taxon>Actinomycetes</taxon>
        <taxon>Kitasatosporales</taxon>
        <taxon>Streptomycetaceae</taxon>
        <taxon>Allostreptomyces</taxon>
    </lineage>
</organism>
<dbReference type="InterPro" id="IPR008965">
    <property type="entry name" value="CBM2/CBM3_carb-bd_dom_sf"/>
</dbReference>
<dbReference type="EMBL" id="JACBZD010000001">
    <property type="protein sequence ID" value="NYI04183.1"/>
    <property type="molecule type" value="Genomic_DNA"/>
</dbReference>
<feature type="domain" description="CBM2" evidence="10">
    <location>
        <begin position="794"/>
        <end position="904"/>
    </location>
</feature>
<dbReference type="InterPro" id="IPR052025">
    <property type="entry name" value="Xyloglucanase_GH74"/>
</dbReference>
<keyword evidence="1 9" id="KW-0732">Signal</keyword>
<keyword evidence="4" id="KW-0119">Carbohydrate metabolism</keyword>
<comment type="similarity">
    <text evidence="7">Belongs to the glycosyl hydrolase 74 family.</text>
</comment>
<feature type="signal peptide" evidence="9">
    <location>
        <begin position="1"/>
        <end position="32"/>
    </location>
</feature>
<evidence type="ECO:0000313" key="12">
    <source>
        <dbReference type="Proteomes" id="UP000567795"/>
    </source>
</evidence>
<comment type="caution">
    <text evidence="11">The sequence shown here is derived from an EMBL/GenBank/DDBJ whole genome shotgun (WGS) entry which is preliminary data.</text>
</comment>
<keyword evidence="12" id="KW-1185">Reference proteome</keyword>
<dbReference type="FunFam" id="2.130.10.10:FF:000545">
    <property type="entry name" value="Xyloglucanase Xgh74A"/>
    <property type="match status" value="1"/>
</dbReference>
<dbReference type="PANTHER" id="PTHR43739">
    <property type="entry name" value="XYLOGLUCANASE (EUROFUNG)"/>
    <property type="match status" value="1"/>
</dbReference>
<feature type="chain" id="PRO_5032555098" description="CBM2 domain-containing protein" evidence="9">
    <location>
        <begin position="33"/>
        <end position="904"/>
    </location>
</feature>
<evidence type="ECO:0000259" key="10">
    <source>
        <dbReference type="PROSITE" id="PS51173"/>
    </source>
</evidence>
<dbReference type="SMART" id="SM00637">
    <property type="entry name" value="CBD_II"/>
    <property type="match status" value="1"/>
</dbReference>
<protein>
    <recommendedName>
        <fullName evidence="10">CBM2 domain-containing protein</fullName>
    </recommendedName>
</protein>
<evidence type="ECO:0000256" key="5">
    <source>
        <dbReference type="ARBA" id="ARBA00023295"/>
    </source>
</evidence>
<dbReference type="Pfam" id="PF00553">
    <property type="entry name" value="CBM_2"/>
    <property type="match status" value="1"/>
</dbReference>
<dbReference type="Gene3D" id="2.130.10.10">
    <property type="entry name" value="YVTN repeat-like/Quinoprotein amine dehydrogenase"/>
    <property type="match status" value="2"/>
</dbReference>
<evidence type="ECO:0000256" key="6">
    <source>
        <dbReference type="ARBA" id="ARBA00023326"/>
    </source>
</evidence>
<dbReference type="InterPro" id="IPR012291">
    <property type="entry name" value="CBM2_carb-bd_dom_sf"/>
</dbReference>
<dbReference type="Gene3D" id="2.60.40.290">
    <property type="match status" value="1"/>
</dbReference>
<dbReference type="InterPro" id="IPR015943">
    <property type="entry name" value="WD40/YVTN_repeat-like_dom_sf"/>
</dbReference>
<dbReference type="AlphaFoldDB" id="A0A852ZP57"/>
<dbReference type="InterPro" id="IPR001919">
    <property type="entry name" value="CBD2"/>
</dbReference>
<reference evidence="11 12" key="1">
    <citation type="submission" date="2020-07" db="EMBL/GenBank/DDBJ databases">
        <title>Sequencing the genomes of 1000 actinobacteria strains.</title>
        <authorList>
            <person name="Klenk H.-P."/>
        </authorList>
    </citation>
    <scope>NUCLEOTIDE SEQUENCE [LARGE SCALE GENOMIC DNA]</scope>
    <source>
        <strain evidence="11 12">DSM 42178</strain>
    </source>
</reference>
<evidence type="ECO:0000256" key="9">
    <source>
        <dbReference type="SAM" id="SignalP"/>
    </source>
</evidence>
<keyword evidence="3" id="KW-0136">Cellulose degradation</keyword>
<feature type="region of interest" description="Disordered" evidence="8">
    <location>
        <begin position="761"/>
        <end position="799"/>
    </location>
</feature>
<dbReference type="GO" id="GO:0004553">
    <property type="term" value="F:hydrolase activity, hydrolyzing O-glycosyl compounds"/>
    <property type="evidence" value="ECO:0007669"/>
    <property type="project" value="InterPro"/>
</dbReference>
<dbReference type="RefSeq" id="WP_179813120.1">
    <property type="nucleotide sequence ID" value="NZ_JACBZD010000001.1"/>
</dbReference>
<accession>A0A852ZP57</accession>
<keyword evidence="6" id="KW-0624">Polysaccharide degradation</keyword>
<proteinExistence type="inferred from homology"/>
<dbReference type="GO" id="GO:0010411">
    <property type="term" value="P:xyloglucan metabolic process"/>
    <property type="evidence" value="ECO:0007669"/>
    <property type="project" value="TreeGrafter"/>
</dbReference>
<evidence type="ECO:0000256" key="3">
    <source>
        <dbReference type="ARBA" id="ARBA00023001"/>
    </source>
</evidence>
<dbReference type="SUPFAM" id="SSF49384">
    <property type="entry name" value="Carbohydrate-binding domain"/>
    <property type="match status" value="1"/>
</dbReference>
<evidence type="ECO:0000313" key="11">
    <source>
        <dbReference type="EMBL" id="NYI04183.1"/>
    </source>
</evidence>
<sequence length="904" mass="94869">MQRRVRAAFAAATASLCLGAVGIAGIAVPASAESAAAAAPSQEYDWKNVEIAGGGFVPGIIFNQSEPGLVYARTDIGGAYRQDPATGRWIPLLDHVGWDDWGHSGVLSLATDPVDPDRVYVAAGNYTNDWDPNNGAILRSTDRGETWQTTELPFKVGGNMPGRGMGERLAIDPNDNRILYYGAESGNGLWKSTDYGATWAEVGNFPNPGTYVADPNDSSGYQSDIQGVVWVTFDPRTGSAGRATQTIYVGVADKENNVYRTTDGGATWERVAGQPTGFVPHKGVLDHENGYLYITTSDTGGPYDGTSGDVWRLTTATGEWTRISPMASDAPSDPAYFGYSGLTVDRQDPSTIMVTGYSSWWPDTQIFRSTDSGATWTPIWQWSSYPNRTLRYDLDISSVPWLTFGANPQPPEVTPKLGWMTEALEIDPFDSDRMMYGTGATIYGTENLTAWDTGGTVDIRPMVGGLEETAVLDLVAPPSGAPLISGLGDIGGFRHTDLTKVPGMMFTSPTFTSTTALDYAESNPNTVVRVGNVESTGRIAFSTDNGANWFAGSNVSGATSGGTVATAADGSTTVWSPGGAGVHVTTGFGSSWTASTGIPQGAVVESDRVNKNTFYGFANGTFYRSTNGGASFTATAATGLPTGEARFKAVPGIEGDIWLAGGTGLWHSTDGGASFTKLGNVEEADNIGFGKAAPGKTYPALYTSAQVDGVRGIYRSDDGGAQWVRINDDDHQWAWTGATITGDPRVHGRVYVATNGRGIIWGDAVGESPDPTDPPTSPAPTDPTSPPPTSPPPTTPPATTCEVDYSVSGSWSGGFQGAVTIRNTGTTAIDGWTLKWSFPNGQRITQIWGGTHTQTGADVTVTNAAYNGTIAAGATATFGFIGSHTGTNGEPTAATLNGGACTVK</sequence>
<dbReference type="GO" id="GO:0030247">
    <property type="term" value="F:polysaccharide binding"/>
    <property type="evidence" value="ECO:0007669"/>
    <property type="project" value="UniProtKB-UniRule"/>
</dbReference>
<keyword evidence="2" id="KW-0378">Hydrolase</keyword>